<feature type="domain" description="PDZ" evidence="3">
    <location>
        <begin position="324"/>
        <end position="359"/>
    </location>
</feature>
<evidence type="ECO:0000313" key="5">
    <source>
        <dbReference type="Proteomes" id="UP000183410"/>
    </source>
</evidence>
<dbReference type="InterPro" id="IPR036034">
    <property type="entry name" value="PDZ_sf"/>
</dbReference>
<feature type="transmembrane region" description="Helical" evidence="2">
    <location>
        <begin position="12"/>
        <end position="35"/>
    </location>
</feature>
<dbReference type="Gene3D" id="2.30.42.10">
    <property type="match status" value="1"/>
</dbReference>
<dbReference type="OrthoDB" id="198399at2"/>
<dbReference type="EMBL" id="FONN01000044">
    <property type="protein sequence ID" value="SFF46379.1"/>
    <property type="molecule type" value="Genomic_DNA"/>
</dbReference>
<feature type="transmembrane region" description="Helical" evidence="2">
    <location>
        <begin position="140"/>
        <end position="163"/>
    </location>
</feature>
<dbReference type="Proteomes" id="UP000183410">
    <property type="component" value="Unassembled WGS sequence"/>
</dbReference>
<feature type="compositionally biased region" description="Low complexity" evidence="1">
    <location>
        <begin position="427"/>
        <end position="439"/>
    </location>
</feature>
<proteinExistence type="predicted"/>
<feature type="transmembrane region" description="Helical" evidence="2">
    <location>
        <begin position="56"/>
        <end position="80"/>
    </location>
</feature>
<dbReference type="Pfam" id="PF17820">
    <property type="entry name" value="PDZ_6"/>
    <property type="match status" value="1"/>
</dbReference>
<evidence type="ECO:0000256" key="1">
    <source>
        <dbReference type="SAM" id="MobiDB-lite"/>
    </source>
</evidence>
<sequence>MNQALALLQQFQLALLQLLVQPFYYVAILFILLQYTKQIKLERQLFAVKLHIWPRLLGRAIVTGLLVGIAVSLIGAFIGVTVTQQSVMWLWGVSALLMLFRIRYLCFAYAAGVLGLLQWIVGFTPLASGEGLVGQAAASLAAMDMTGLFMLVALLHLAEALLVRNQGGKLATPLFLSGKRGKIVGGYMLQSFWPVPLLLLVPIGGGAGAGASTAALPWTPLLGADWSQGWTIAALPMIIGFSELTRSMLPEEKARHAAKGLLLYSVVLAAAALLAWWLPMLLPIAALCSLLLHEAIIWRSRRLENASSPLFVHDQRGLRLLGILPQTPAEALGLQAGEIISKVNGVRVHSKADLHAALHLNSAFCKLEVLNYAGEVKFVQRARYENEHHQLGVILAPDEDANFYAAPGPASLIDLLRRKRTAHRRGSSSVPAPVKSAASGEKTSV</sequence>
<dbReference type="InterPro" id="IPR041489">
    <property type="entry name" value="PDZ_6"/>
</dbReference>
<feature type="region of interest" description="Disordered" evidence="1">
    <location>
        <begin position="423"/>
        <end position="445"/>
    </location>
</feature>
<organism evidence="4 5">
    <name type="scientific">Paenibacillus algorifonticola</name>
    <dbReference type="NCBI Taxonomy" id="684063"/>
    <lineage>
        <taxon>Bacteria</taxon>
        <taxon>Bacillati</taxon>
        <taxon>Bacillota</taxon>
        <taxon>Bacilli</taxon>
        <taxon>Bacillales</taxon>
        <taxon>Paenibacillaceae</taxon>
        <taxon>Paenibacillus</taxon>
    </lineage>
</organism>
<keyword evidence="2" id="KW-1133">Transmembrane helix</keyword>
<feature type="transmembrane region" description="Helical" evidence="2">
    <location>
        <begin position="184"/>
        <end position="209"/>
    </location>
</feature>
<evidence type="ECO:0000256" key="2">
    <source>
        <dbReference type="SAM" id="Phobius"/>
    </source>
</evidence>
<feature type="transmembrane region" description="Helical" evidence="2">
    <location>
        <begin position="229"/>
        <end position="249"/>
    </location>
</feature>
<dbReference type="RefSeq" id="WP_046229743.1">
    <property type="nucleotide sequence ID" value="NZ_FONN01000044.1"/>
</dbReference>
<name>A0A1I2IVZ6_9BACL</name>
<keyword evidence="2" id="KW-0472">Membrane</keyword>
<feature type="transmembrane region" description="Helical" evidence="2">
    <location>
        <begin position="109"/>
        <end position="128"/>
    </location>
</feature>
<evidence type="ECO:0000313" key="4">
    <source>
        <dbReference type="EMBL" id="SFF46379.1"/>
    </source>
</evidence>
<reference evidence="5" key="1">
    <citation type="submission" date="2016-10" db="EMBL/GenBank/DDBJ databases">
        <authorList>
            <person name="Varghese N."/>
            <person name="Submissions S."/>
        </authorList>
    </citation>
    <scope>NUCLEOTIDE SEQUENCE [LARGE SCALE GENOMIC DNA]</scope>
    <source>
        <strain evidence="5">CGMCC 1.10223</strain>
    </source>
</reference>
<accession>A0A1I2IVZ6</accession>
<keyword evidence="5" id="KW-1185">Reference proteome</keyword>
<gene>
    <name evidence="4" type="ORF">SAMN04487969_1445</name>
</gene>
<dbReference type="SUPFAM" id="SSF50156">
    <property type="entry name" value="PDZ domain-like"/>
    <property type="match status" value="1"/>
</dbReference>
<feature type="transmembrane region" description="Helical" evidence="2">
    <location>
        <begin position="261"/>
        <end position="278"/>
    </location>
</feature>
<keyword evidence="2" id="KW-0812">Transmembrane</keyword>
<protein>
    <recommendedName>
        <fullName evidence="3">PDZ domain-containing protein</fullName>
    </recommendedName>
</protein>
<dbReference type="AlphaFoldDB" id="A0A1I2IVZ6"/>
<evidence type="ECO:0000259" key="3">
    <source>
        <dbReference type="Pfam" id="PF17820"/>
    </source>
</evidence>